<proteinExistence type="predicted"/>
<organism evidence="2 3">
    <name type="scientific">Flavobacterium agrisoli</name>
    <dbReference type="NCBI Taxonomy" id="2793066"/>
    <lineage>
        <taxon>Bacteria</taxon>
        <taxon>Pseudomonadati</taxon>
        <taxon>Bacteroidota</taxon>
        <taxon>Flavobacteriia</taxon>
        <taxon>Flavobacteriales</taxon>
        <taxon>Flavobacteriaceae</taxon>
        <taxon>Flavobacterium</taxon>
    </lineage>
</organism>
<reference evidence="2" key="1">
    <citation type="submission" date="2020-12" db="EMBL/GenBank/DDBJ databases">
        <title>Bacterial novel species Flavobacterium sp. SE-1-e isolated from soil.</title>
        <authorList>
            <person name="Jung H.-Y."/>
        </authorList>
    </citation>
    <scope>NUCLEOTIDE SEQUENCE</scope>
    <source>
        <strain evidence="2">SE-1-e</strain>
    </source>
</reference>
<dbReference type="EMBL" id="JAEHFV010000001">
    <property type="protein sequence ID" value="MBK0368329.1"/>
    <property type="molecule type" value="Genomic_DNA"/>
</dbReference>
<evidence type="ECO:0000313" key="3">
    <source>
        <dbReference type="Proteomes" id="UP000609172"/>
    </source>
</evidence>
<gene>
    <name evidence="2" type="ORF">I5M07_00665</name>
</gene>
<sequence length="212" mass="23942">MEFQPLKYVYIASGIPNAITLLLFHGTGGDENDLLAIGKNLGEDFNILSVRGNVLEHGMPRFFRRIAAGIFDEEDLKFRTHELVHFLKSVSRTENFNLENLIAVGYSNGANIAGSIVMLYPNFLSGAILFRPMMPYKNIPSFKSIKKTPILIISGDFDTMVPLLEIELYKDVLTTNNFIVTLNHLKAGHNLVTTDISLAKKWLIESYMNRFK</sequence>
<name>A0A934PK26_9FLAO</name>
<dbReference type="InterPro" id="IPR029058">
    <property type="entry name" value="AB_hydrolase_fold"/>
</dbReference>
<dbReference type="AlphaFoldDB" id="A0A934PK26"/>
<keyword evidence="2" id="KW-0378">Hydrolase</keyword>
<dbReference type="Pfam" id="PF02230">
    <property type="entry name" value="Abhydrolase_2"/>
    <property type="match status" value="1"/>
</dbReference>
<dbReference type="Proteomes" id="UP000609172">
    <property type="component" value="Unassembled WGS sequence"/>
</dbReference>
<evidence type="ECO:0000313" key="2">
    <source>
        <dbReference type="EMBL" id="MBK0368329.1"/>
    </source>
</evidence>
<protein>
    <submittedName>
        <fullName evidence="2">Alpha/beta hydrolase</fullName>
    </submittedName>
</protein>
<accession>A0A934PK26</accession>
<dbReference type="Gene3D" id="3.40.50.1820">
    <property type="entry name" value="alpha/beta hydrolase"/>
    <property type="match status" value="1"/>
</dbReference>
<keyword evidence="3" id="KW-1185">Reference proteome</keyword>
<evidence type="ECO:0000259" key="1">
    <source>
        <dbReference type="Pfam" id="PF02230"/>
    </source>
</evidence>
<dbReference type="InterPro" id="IPR003140">
    <property type="entry name" value="PLipase/COase/thioEstase"/>
</dbReference>
<dbReference type="SUPFAM" id="SSF53474">
    <property type="entry name" value="alpha/beta-Hydrolases"/>
    <property type="match status" value="1"/>
</dbReference>
<dbReference type="RefSeq" id="WP_200104264.1">
    <property type="nucleotide sequence ID" value="NZ_JAEHFV010000001.1"/>
</dbReference>
<dbReference type="GO" id="GO:0016787">
    <property type="term" value="F:hydrolase activity"/>
    <property type="evidence" value="ECO:0007669"/>
    <property type="project" value="UniProtKB-KW"/>
</dbReference>
<feature type="domain" description="Phospholipase/carboxylesterase/thioesterase" evidence="1">
    <location>
        <begin position="93"/>
        <end position="203"/>
    </location>
</feature>
<comment type="caution">
    <text evidence="2">The sequence shown here is derived from an EMBL/GenBank/DDBJ whole genome shotgun (WGS) entry which is preliminary data.</text>
</comment>